<comment type="caution">
    <text evidence="9">The sequence shown here is derived from an EMBL/GenBank/DDBJ whole genome shotgun (WGS) entry which is preliminary data.</text>
</comment>
<dbReference type="PRINTS" id="PR00892">
    <property type="entry name" value="RABGDI"/>
</dbReference>
<dbReference type="PANTHER" id="PTHR11787">
    <property type="entry name" value="RAB GDP-DISSOCIATION INHIBITOR"/>
    <property type="match status" value="1"/>
</dbReference>
<dbReference type="Proteomes" id="UP000824219">
    <property type="component" value="Linkage Group LG21"/>
</dbReference>
<keyword evidence="6" id="KW-0333">Golgi apparatus</keyword>
<dbReference type="AlphaFoldDB" id="A0A9D3NE33"/>
<dbReference type="FunFam" id="3.30.519.10:FF:000005">
    <property type="entry name" value="Rab GDP dissociation inhibitor"/>
    <property type="match status" value="1"/>
</dbReference>
<dbReference type="PANTHER" id="PTHR11787:SF3">
    <property type="entry name" value="RAB GDP DISSOCIATION INHIBITOR ALPHA"/>
    <property type="match status" value="1"/>
</dbReference>
<dbReference type="Gene3D" id="3.30.519.10">
    <property type="entry name" value="Guanine Nucleotide Dissociation Inhibitor, domain 2"/>
    <property type="match status" value="1"/>
</dbReference>
<evidence type="ECO:0000313" key="9">
    <source>
        <dbReference type="EMBL" id="KAG7319335.1"/>
    </source>
</evidence>
<dbReference type="Gene3D" id="3.50.50.60">
    <property type="entry name" value="FAD/NAD(P)-binding domain"/>
    <property type="match status" value="1"/>
</dbReference>
<dbReference type="InterPro" id="IPR000806">
    <property type="entry name" value="RabGDI"/>
</dbReference>
<comment type="function">
    <text evidence="8">Regulates the GDP/GTP exchange reaction of most RAB proteins by inhibiting the dissociation of GDP from them, and the subsequent binding of GTP.</text>
</comment>
<evidence type="ECO:0000256" key="6">
    <source>
        <dbReference type="ARBA" id="ARBA00023034"/>
    </source>
</evidence>
<evidence type="ECO:0000256" key="5">
    <source>
        <dbReference type="ARBA" id="ARBA00022490"/>
    </source>
</evidence>
<dbReference type="Pfam" id="PF00996">
    <property type="entry name" value="GDI"/>
    <property type="match status" value="1"/>
</dbReference>
<keyword evidence="5 8" id="KW-0963">Cytoplasm</keyword>
<evidence type="ECO:0000313" key="10">
    <source>
        <dbReference type="Proteomes" id="UP000824219"/>
    </source>
</evidence>
<comment type="subcellular location">
    <subcellularLocation>
        <location evidence="1 8">Cytoplasm</location>
    </subcellularLocation>
    <subcellularLocation>
        <location evidence="2">Golgi apparatus</location>
        <location evidence="2">trans-Golgi network</location>
    </subcellularLocation>
</comment>
<dbReference type="GO" id="GO:0005093">
    <property type="term" value="F:Rab GDP-dissociation inhibitor activity"/>
    <property type="evidence" value="ECO:0007669"/>
    <property type="project" value="InterPro"/>
</dbReference>
<dbReference type="GO" id="GO:0005794">
    <property type="term" value="C:Golgi apparatus"/>
    <property type="evidence" value="ECO:0007669"/>
    <property type="project" value="UniProtKB-SubCell"/>
</dbReference>
<evidence type="ECO:0000256" key="8">
    <source>
        <dbReference type="RuleBase" id="RU363124"/>
    </source>
</evidence>
<dbReference type="Gene3D" id="1.10.405.10">
    <property type="entry name" value="Guanine Nucleotide Dissociation Inhibitor, domain 1"/>
    <property type="match status" value="1"/>
</dbReference>
<dbReference type="InterPro" id="IPR036188">
    <property type="entry name" value="FAD/NAD-bd_sf"/>
</dbReference>
<accession>A0A9D3NE33</accession>
<reference evidence="9 10" key="1">
    <citation type="submission" date="2021-06" db="EMBL/GenBank/DDBJ databases">
        <title>Chromosome-level genome assembly of the red-tail catfish (Hemibagrus wyckioides).</title>
        <authorList>
            <person name="Shao F."/>
        </authorList>
    </citation>
    <scope>NUCLEOTIDE SEQUENCE [LARGE SCALE GENOMIC DNA]</scope>
    <source>
        <strain evidence="9">EC202008001</strain>
        <tissue evidence="9">Blood</tissue>
    </source>
</reference>
<dbReference type="FunFam" id="1.10.405.10:FF:000001">
    <property type="entry name" value="Rab GDP dissociation inhibitor"/>
    <property type="match status" value="1"/>
</dbReference>
<evidence type="ECO:0000256" key="4">
    <source>
        <dbReference type="ARBA" id="ARBA00022468"/>
    </source>
</evidence>
<comment type="function">
    <text evidence="7">Regulates the GDP/GTP exchange reaction of most Rab proteins by inhibiting the dissociation of GDP from them, and the subsequent binding of GTP to them. Promotes the dissociation of GDP-bound Rab proteins from the membrane and inhibits their activation. Promotes the dissociation of RAB1A, RAB3A, RAB5A and RAB10 from membranes.</text>
</comment>
<protein>
    <recommendedName>
        <fullName evidence="8">Rab GDP dissociation inhibitor</fullName>
    </recommendedName>
</protein>
<keyword evidence="4 8" id="KW-0343">GTPase activation</keyword>
<dbReference type="EMBL" id="JAHKSW010000021">
    <property type="protein sequence ID" value="KAG7319335.1"/>
    <property type="molecule type" value="Genomic_DNA"/>
</dbReference>
<evidence type="ECO:0000256" key="1">
    <source>
        <dbReference type="ARBA" id="ARBA00004496"/>
    </source>
</evidence>
<dbReference type="GO" id="GO:0016192">
    <property type="term" value="P:vesicle-mediated transport"/>
    <property type="evidence" value="ECO:0007669"/>
    <property type="project" value="TreeGrafter"/>
</dbReference>
<dbReference type="SUPFAM" id="SSF51905">
    <property type="entry name" value="FAD/NAD(P)-binding domain"/>
    <property type="match status" value="2"/>
</dbReference>
<proteinExistence type="inferred from homology"/>
<dbReference type="GO" id="GO:0007264">
    <property type="term" value="P:small GTPase-mediated signal transduction"/>
    <property type="evidence" value="ECO:0007669"/>
    <property type="project" value="InterPro"/>
</dbReference>
<evidence type="ECO:0000256" key="2">
    <source>
        <dbReference type="ARBA" id="ARBA00004601"/>
    </source>
</evidence>
<keyword evidence="10" id="KW-1185">Reference proteome</keyword>
<evidence type="ECO:0000256" key="3">
    <source>
        <dbReference type="ARBA" id="ARBA00005593"/>
    </source>
</evidence>
<dbReference type="InterPro" id="IPR018203">
    <property type="entry name" value="GDP_dissociation_inhibitor"/>
</dbReference>
<organism evidence="9 10">
    <name type="scientific">Hemibagrus wyckioides</name>
    <dbReference type="NCBI Taxonomy" id="337641"/>
    <lineage>
        <taxon>Eukaryota</taxon>
        <taxon>Metazoa</taxon>
        <taxon>Chordata</taxon>
        <taxon>Craniata</taxon>
        <taxon>Vertebrata</taxon>
        <taxon>Euteleostomi</taxon>
        <taxon>Actinopterygii</taxon>
        <taxon>Neopterygii</taxon>
        <taxon>Teleostei</taxon>
        <taxon>Ostariophysi</taxon>
        <taxon>Siluriformes</taxon>
        <taxon>Bagridae</taxon>
        <taxon>Hemibagrus</taxon>
    </lineage>
</organism>
<dbReference type="GO" id="GO:0015031">
    <property type="term" value="P:protein transport"/>
    <property type="evidence" value="ECO:0007669"/>
    <property type="project" value="InterPro"/>
</dbReference>
<evidence type="ECO:0000256" key="7">
    <source>
        <dbReference type="ARBA" id="ARBA00037119"/>
    </source>
</evidence>
<dbReference type="OrthoDB" id="9446342at2759"/>
<dbReference type="GO" id="GO:0005096">
    <property type="term" value="F:GTPase activator activity"/>
    <property type="evidence" value="ECO:0007669"/>
    <property type="project" value="UniProtKB-KW"/>
</dbReference>
<name>A0A9D3NE33_9TELE</name>
<comment type="similarity">
    <text evidence="3 8">Belongs to the Rab GDI family.</text>
</comment>
<dbReference type="FunFam" id="3.50.50.60:FF:000232">
    <property type="entry name" value="Rab GDP dissociation inhibitor"/>
    <property type="match status" value="1"/>
</dbReference>
<sequence>MPDFDIIVLGTGLKECILSCLLSICGKKVLHIDQNPFYGGENASISPLEELYKQFQVPGPPKGMGRGKDWNVDLIPKFMLSNGPLVKMLLFTEVTRYLDFKVIEGSYVFKGGKIHKVPITEADVHASDLMGMFDKRRFRKLLLFILSFEEHDPRTHQDMDPHRTTMRDVFRHFDLGLDVVEFVGHALALYSTDDYLDQPCLQTIKRIRMYSESVARYDHSPYLYPLYGLGELLQGFARLSAQHGGTYMLNRHVDDIVMENGKVAGVKSQGELFRCKQLLCDPSYVPNRVKKVGRVIRVICLLNHPIKNTHDANSCQIIIPQTQVHRKSDIYVCLISFTHNVAPEGKYIAVVSTSVETSNPEKEVQPGLALLEPIMEKFVSISNVMVPTDDGRRSQVFVSHSYDATTHYDMECENIKDLFRRMTGTEFSFEDFRRECEVDTDD</sequence>
<dbReference type="PRINTS" id="PR00891">
    <property type="entry name" value="RABGDIREP"/>
</dbReference>
<gene>
    <name evidence="9" type="ORF">KOW79_017809</name>
</gene>